<comment type="caution">
    <text evidence="2">The sequence shown here is derived from an EMBL/GenBank/DDBJ whole genome shotgun (WGS) entry which is preliminary data.</text>
</comment>
<dbReference type="Proteomes" id="UP001501433">
    <property type="component" value="Unassembled WGS sequence"/>
</dbReference>
<organism evidence="2 3">
    <name type="scientific">Litoribaculum gwangyangense</name>
    <dbReference type="NCBI Taxonomy" id="1130722"/>
    <lineage>
        <taxon>Bacteria</taxon>
        <taxon>Pseudomonadati</taxon>
        <taxon>Bacteroidota</taxon>
        <taxon>Flavobacteriia</taxon>
        <taxon>Flavobacteriales</taxon>
        <taxon>Flavobacteriaceae</taxon>
        <taxon>Litoribaculum</taxon>
    </lineage>
</organism>
<accession>A0ABP9CRU3</accession>
<keyword evidence="1" id="KW-0472">Membrane</keyword>
<keyword evidence="1" id="KW-0812">Transmembrane</keyword>
<dbReference type="EMBL" id="BAABJW010000005">
    <property type="protein sequence ID" value="GAA4817401.1"/>
    <property type="molecule type" value="Genomic_DNA"/>
</dbReference>
<reference evidence="3" key="1">
    <citation type="journal article" date="2019" name="Int. J. Syst. Evol. Microbiol.">
        <title>The Global Catalogue of Microorganisms (GCM) 10K type strain sequencing project: providing services to taxonomists for standard genome sequencing and annotation.</title>
        <authorList>
            <consortium name="The Broad Institute Genomics Platform"/>
            <consortium name="The Broad Institute Genome Sequencing Center for Infectious Disease"/>
            <person name="Wu L."/>
            <person name="Ma J."/>
        </authorList>
    </citation>
    <scope>NUCLEOTIDE SEQUENCE [LARGE SCALE GENOMIC DNA]</scope>
    <source>
        <strain evidence="3">JCM 18325</strain>
    </source>
</reference>
<keyword evidence="1" id="KW-1133">Transmembrane helix</keyword>
<name>A0ABP9CRU3_9FLAO</name>
<evidence type="ECO:0000313" key="3">
    <source>
        <dbReference type="Proteomes" id="UP001501433"/>
    </source>
</evidence>
<sequence length="164" mass="18866">MKKNLKNIRSTGFKVPKDYFENFEETLLGEIKLKETIHKSGFKTPESYFETIDDTVLKSIETNSKVKQLIPWKQLTYISGIAASILIIINLYLKNSKNQVSFDSLETASITHYLTEEEFNAYELAGLFSEEELTSDKFIEEPIKESALEAYLYENASIEDLITE</sequence>
<keyword evidence="3" id="KW-1185">Reference proteome</keyword>
<dbReference type="RefSeq" id="WP_345277829.1">
    <property type="nucleotide sequence ID" value="NZ_BAABJW010000005.1"/>
</dbReference>
<evidence type="ECO:0000313" key="2">
    <source>
        <dbReference type="EMBL" id="GAA4817401.1"/>
    </source>
</evidence>
<gene>
    <name evidence="2" type="ORF">GCM10023330_27630</name>
</gene>
<protein>
    <submittedName>
        <fullName evidence="2">Uncharacterized protein</fullName>
    </submittedName>
</protein>
<proteinExistence type="predicted"/>
<evidence type="ECO:0000256" key="1">
    <source>
        <dbReference type="SAM" id="Phobius"/>
    </source>
</evidence>
<feature type="transmembrane region" description="Helical" evidence="1">
    <location>
        <begin position="75"/>
        <end position="93"/>
    </location>
</feature>